<dbReference type="EMBL" id="CM044705">
    <property type="protein sequence ID" value="KAI5663430.1"/>
    <property type="molecule type" value="Genomic_DNA"/>
</dbReference>
<evidence type="ECO:0000313" key="2">
    <source>
        <dbReference type="Proteomes" id="UP001060085"/>
    </source>
</evidence>
<comment type="caution">
    <text evidence="1">The sequence shown here is derived from an EMBL/GenBank/DDBJ whole genome shotgun (WGS) entry which is preliminary data.</text>
</comment>
<evidence type="ECO:0000313" key="1">
    <source>
        <dbReference type="EMBL" id="KAI5663430.1"/>
    </source>
</evidence>
<sequence length="212" mass="24061">MSNDLHCSWLVPRTRASSKRHAWGYFLEVWIRRGLSARLAQGSLLGTPRARSLLVYMSCKVEKLNVRTMCIGVQAGIDYGMLNLYPVTSFKGSELCPLSLSWCMHGSKSSGAGTAPLYVFFISPMLRGTQIPYLAAVDLSEGYEQKKESDDQLPKLDIRFQNWTTYTENRTTSFCVKEGNRDIRTPKMDEKEQNQSVLLYNSNTRSNPQNNE</sequence>
<keyword evidence="2" id="KW-1185">Reference proteome</keyword>
<protein>
    <submittedName>
        <fullName evidence="1">Uncharacterized protein</fullName>
    </submittedName>
</protein>
<proteinExistence type="predicted"/>
<reference evidence="2" key="1">
    <citation type="journal article" date="2023" name="Nat. Plants">
        <title>Single-cell RNA sequencing provides a high-resolution roadmap for understanding the multicellular compartmentation of specialized metabolism.</title>
        <authorList>
            <person name="Sun S."/>
            <person name="Shen X."/>
            <person name="Li Y."/>
            <person name="Li Y."/>
            <person name="Wang S."/>
            <person name="Li R."/>
            <person name="Zhang H."/>
            <person name="Shen G."/>
            <person name="Guo B."/>
            <person name="Wei J."/>
            <person name="Xu J."/>
            <person name="St-Pierre B."/>
            <person name="Chen S."/>
            <person name="Sun C."/>
        </authorList>
    </citation>
    <scope>NUCLEOTIDE SEQUENCE [LARGE SCALE GENOMIC DNA]</scope>
</reference>
<accession>A0ACC0ARB9</accession>
<organism evidence="1 2">
    <name type="scientific">Catharanthus roseus</name>
    <name type="common">Madagascar periwinkle</name>
    <name type="synonym">Vinca rosea</name>
    <dbReference type="NCBI Taxonomy" id="4058"/>
    <lineage>
        <taxon>Eukaryota</taxon>
        <taxon>Viridiplantae</taxon>
        <taxon>Streptophyta</taxon>
        <taxon>Embryophyta</taxon>
        <taxon>Tracheophyta</taxon>
        <taxon>Spermatophyta</taxon>
        <taxon>Magnoliopsida</taxon>
        <taxon>eudicotyledons</taxon>
        <taxon>Gunneridae</taxon>
        <taxon>Pentapetalae</taxon>
        <taxon>asterids</taxon>
        <taxon>lamiids</taxon>
        <taxon>Gentianales</taxon>
        <taxon>Apocynaceae</taxon>
        <taxon>Rauvolfioideae</taxon>
        <taxon>Vinceae</taxon>
        <taxon>Catharanthinae</taxon>
        <taxon>Catharanthus</taxon>
    </lineage>
</organism>
<gene>
    <name evidence="1" type="ORF">M9H77_22753</name>
</gene>
<dbReference type="Proteomes" id="UP001060085">
    <property type="component" value="Linkage Group LG05"/>
</dbReference>
<name>A0ACC0ARB9_CATRO</name>